<feature type="region of interest" description="Disordered" evidence="3">
    <location>
        <begin position="793"/>
        <end position="860"/>
    </location>
</feature>
<dbReference type="InterPro" id="IPR056882">
    <property type="entry name" value="MOM1_dom"/>
</dbReference>
<dbReference type="SUPFAM" id="SSF52540">
    <property type="entry name" value="P-loop containing nucleoside triphosphate hydrolases"/>
    <property type="match status" value="1"/>
</dbReference>
<dbReference type="InterPro" id="IPR001650">
    <property type="entry name" value="Helicase_C-like"/>
</dbReference>
<dbReference type="GO" id="GO:0016787">
    <property type="term" value="F:hydrolase activity"/>
    <property type="evidence" value="ECO:0007669"/>
    <property type="project" value="UniProtKB-KW"/>
</dbReference>
<dbReference type="GO" id="GO:0004386">
    <property type="term" value="F:helicase activity"/>
    <property type="evidence" value="ECO:0007669"/>
    <property type="project" value="UniProtKB-KW"/>
</dbReference>
<feature type="region of interest" description="Disordered" evidence="3">
    <location>
        <begin position="545"/>
        <end position="570"/>
    </location>
</feature>
<dbReference type="InterPro" id="IPR049730">
    <property type="entry name" value="SNF2/RAD54-like_C"/>
</dbReference>
<keyword evidence="1" id="KW-0378">Hydrolase</keyword>
<dbReference type="ExpressionAtlas" id="A0A1D6NXV8">
    <property type="expression patterns" value="baseline and differential"/>
</dbReference>
<feature type="region of interest" description="Disordered" evidence="3">
    <location>
        <begin position="879"/>
        <end position="927"/>
    </location>
</feature>
<feature type="compositionally biased region" description="Low complexity" evidence="3">
    <location>
        <begin position="879"/>
        <end position="893"/>
    </location>
</feature>
<dbReference type="PANTHER" id="PTHR35116">
    <property type="entry name" value="HELICASE PROTEIN MOM1"/>
    <property type="match status" value="1"/>
</dbReference>
<evidence type="ECO:0000256" key="3">
    <source>
        <dbReference type="SAM" id="MobiDB-lite"/>
    </source>
</evidence>
<gene>
    <name evidence="4" type="ORF">ZEAMMB73_Zm00001d045635</name>
</gene>
<evidence type="ECO:0000313" key="4">
    <source>
        <dbReference type="EMBL" id="AQL02872.1"/>
    </source>
</evidence>
<dbReference type="Pfam" id="PF00271">
    <property type="entry name" value="Helicase_C"/>
    <property type="match status" value="1"/>
</dbReference>
<protein>
    <submittedName>
        <fullName evidence="4">Helicase protein MOM1</fullName>
    </submittedName>
</protein>
<dbReference type="CDD" id="cd18793">
    <property type="entry name" value="SF2_C_SNF"/>
    <property type="match status" value="1"/>
</dbReference>
<feature type="compositionally biased region" description="Polar residues" evidence="3">
    <location>
        <begin position="831"/>
        <end position="860"/>
    </location>
</feature>
<evidence type="ECO:0000256" key="1">
    <source>
        <dbReference type="ARBA" id="ARBA00022801"/>
    </source>
</evidence>
<feature type="coiled-coil region" evidence="2">
    <location>
        <begin position="312"/>
        <end position="339"/>
    </location>
</feature>
<dbReference type="PROSITE" id="PS51194">
    <property type="entry name" value="HELICASE_CTER"/>
    <property type="match status" value="1"/>
</dbReference>
<sequence length="1054" mass="115016">MCCDHPYLVDQSLQSTLTKDHPVTDILDIGVRSCGKLLLLDRMLQQIRIQGLRVLILSQSGGESGKPMGDILDDFVRQRFGYESYERVERGLLLQKKQTAMNMFNDKTKGRFIFLIDSRACGPSIKLSSVDAIIIYCSDWNPMNDLRALQRVSMESQSEPVPIFRLYSSFTVEEKALILAKHDHILDSNIVNITPSLSHCLLSWGASFLFNRLEELQQHSYSNVSGDELFMDNVDLEFLTKLLSKVELRTESGNTAISQAYLCGSFYSRAIVVAGEREGIPSVDGDLPKFWAYWLSLLNGRSPQWQYISEPVQRSRRKINNMEQQLKNTDKQLKITTEETDEARVKRRRIGEIMDSSAIDSPGKNKDTILPGNNTPPSSHQISVEDTWQELERSNLHATQKGLHVQLKPEISKLYKLLQLPEKVKSLCEEFLEYILKNHQISQEPKGILHAFNLALEPSSDDLRSTDHVEENTVGSQIQGGTSKHLGDAAMEVETGNRNTALADSPHFDKPALTAPSRQATLLVSRETEMLSNLVDQCAQQSLVSAQPLQDESEQADLSSAASTQPLQSERQQLISVSNNLLERAQLDQSQPNYQTDAAPGCAQSTELFPVTSMMFNHAPIDSEPLKNELHKLRLHMDTLNKVHEMKKTQLQTACSQELEKVKRKYDLLIKEHDSTHLQQKKALGDFYEKVQRNQSLAEDFRAKFISLSAAQGAAKGHTPPVRHTPQATQVVSSTSSIALSSACRPPVPRPRVQAPQVDQPLLSLSQFSRPSLQVVQPPNLELGNLFRATSTTLSHMPPQRGSYGVQSELAPRSPAPHLQFRSPRAHSMAPGNQQQSPAISVDAMSSRTQPVLAASTSPSDIHVGPLAASALSSLHSVLPSTSLPSSLHPSHLAQRVPPTPNPTLQAGAPKGSNATMPSIPTGMQLPDSGSLSLDAWLTANLGLNDASTAPAKDTASLGLSSDAPRAAPDTNTASLGLSSDVPRGTAPATNTASLGLSSDVPRGTTPATTTTSLGLISDSPRVIAPASSNSPGAIASATNGGSEIDVVCLSDDE</sequence>
<keyword evidence="2" id="KW-0175">Coiled coil</keyword>
<dbReference type="Pfam" id="PF25029">
    <property type="entry name" value="MOM1"/>
    <property type="match status" value="1"/>
</dbReference>
<feature type="region of interest" description="Disordered" evidence="3">
    <location>
        <begin position="947"/>
        <end position="1044"/>
    </location>
</feature>
<keyword evidence="4" id="KW-0347">Helicase</keyword>
<keyword evidence="4" id="KW-0547">Nucleotide-binding</keyword>
<feature type="compositionally biased region" description="Polar residues" evidence="3">
    <location>
        <begin position="1027"/>
        <end position="1042"/>
    </location>
</feature>
<dbReference type="Gene3D" id="3.40.50.300">
    <property type="entry name" value="P-loop containing nucleotide triphosphate hydrolases"/>
    <property type="match status" value="1"/>
</dbReference>
<reference evidence="4" key="1">
    <citation type="submission" date="2015-12" db="EMBL/GenBank/DDBJ databases">
        <title>Update maize B73 reference genome by single molecule sequencing technologies.</title>
        <authorList>
            <consortium name="Maize Genome Sequencing Project"/>
            <person name="Ware D."/>
        </authorList>
    </citation>
    <scope>NUCLEOTIDE SEQUENCE</scope>
    <source>
        <tissue evidence="4">Seedling</tissue>
    </source>
</reference>
<evidence type="ECO:0000256" key="2">
    <source>
        <dbReference type="SAM" id="Coils"/>
    </source>
</evidence>
<keyword evidence="4" id="KW-0067">ATP-binding</keyword>
<dbReference type="EMBL" id="CM000785">
    <property type="protein sequence ID" value="AQL02872.1"/>
    <property type="molecule type" value="Genomic_DNA"/>
</dbReference>
<proteinExistence type="predicted"/>
<feature type="compositionally biased region" description="Polar residues" evidence="3">
    <location>
        <begin position="988"/>
        <end position="997"/>
    </location>
</feature>
<feature type="compositionally biased region" description="Polar residues" evidence="3">
    <location>
        <begin position="371"/>
        <end position="381"/>
    </location>
</feature>
<dbReference type="GO" id="GO:0031507">
    <property type="term" value="P:heterochromatin formation"/>
    <property type="evidence" value="ECO:0007669"/>
    <property type="project" value="InterPro"/>
</dbReference>
<accession>A0A1D6NXV8</accession>
<dbReference type="InterPro" id="IPR039322">
    <property type="entry name" value="MOM1"/>
</dbReference>
<name>A0A1D6NXV8_MAIZE</name>
<dbReference type="AlphaFoldDB" id="A0A1D6NXV8"/>
<dbReference type="Gene3D" id="6.10.250.1310">
    <property type="match status" value="1"/>
</dbReference>
<dbReference type="InterPro" id="IPR027417">
    <property type="entry name" value="P-loop_NTPase"/>
</dbReference>
<feature type="region of interest" description="Disordered" evidence="3">
    <location>
        <begin position="355"/>
        <end position="381"/>
    </location>
</feature>
<dbReference type="PANTHER" id="PTHR35116:SF2">
    <property type="entry name" value="ATP-DEPENDENT HELICASE FAMILY PROTEIN-RELATED"/>
    <property type="match status" value="1"/>
</dbReference>
<organism evidence="4">
    <name type="scientific">Zea mays</name>
    <name type="common">Maize</name>
    <dbReference type="NCBI Taxonomy" id="4577"/>
    <lineage>
        <taxon>Eukaryota</taxon>
        <taxon>Viridiplantae</taxon>
        <taxon>Streptophyta</taxon>
        <taxon>Embryophyta</taxon>
        <taxon>Tracheophyta</taxon>
        <taxon>Spermatophyta</taxon>
        <taxon>Magnoliopsida</taxon>
        <taxon>Liliopsida</taxon>
        <taxon>Poales</taxon>
        <taxon>Poaceae</taxon>
        <taxon>PACMAD clade</taxon>
        <taxon>Panicoideae</taxon>
        <taxon>Andropogonodae</taxon>
        <taxon>Andropogoneae</taxon>
        <taxon>Tripsacinae</taxon>
        <taxon>Zea</taxon>
    </lineage>
</organism>